<proteinExistence type="predicted"/>
<dbReference type="Pfam" id="PF00583">
    <property type="entry name" value="Acetyltransf_1"/>
    <property type="match status" value="1"/>
</dbReference>
<dbReference type="SUPFAM" id="SSF55729">
    <property type="entry name" value="Acyl-CoA N-acyltransferases (Nat)"/>
    <property type="match status" value="1"/>
</dbReference>
<feature type="domain" description="N-acetyltransferase" evidence="2">
    <location>
        <begin position="35"/>
        <end position="218"/>
    </location>
</feature>
<dbReference type="EMBL" id="CP000555">
    <property type="protein sequence ID" value="ABM96111.1"/>
    <property type="molecule type" value="Genomic_DNA"/>
</dbReference>
<evidence type="ECO:0000256" key="1">
    <source>
        <dbReference type="SAM" id="MobiDB-lite"/>
    </source>
</evidence>
<gene>
    <name evidence="3" type="ordered locus">Mpe_A3158</name>
</gene>
<evidence type="ECO:0000259" key="2">
    <source>
        <dbReference type="PROSITE" id="PS51186"/>
    </source>
</evidence>
<dbReference type="KEGG" id="mpt:Mpe_A3158"/>
<organism evidence="3 4">
    <name type="scientific">Methylibium petroleiphilum (strain ATCC BAA-1232 / LMG 22953 / PM1)</name>
    <dbReference type="NCBI Taxonomy" id="420662"/>
    <lineage>
        <taxon>Bacteria</taxon>
        <taxon>Pseudomonadati</taxon>
        <taxon>Pseudomonadota</taxon>
        <taxon>Betaproteobacteria</taxon>
        <taxon>Burkholderiales</taxon>
        <taxon>Sphaerotilaceae</taxon>
        <taxon>Methylibium</taxon>
    </lineage>
</organism>
<dbReference type="RefSeq" id="WP_011830734.1">
    <property type="nucleotide sequence ID" value="NC_008825.1"/>
</dbReference>
<feature type="compositionally biased region" description="Pro residues" evidence="1">
    <location>
        <begin position="1"/>
        <end position="10"/>
    </location>
</feature>
<dbReference type="HOGENOM" id="CLU_091349_0_0_4"/>
<sequence>MAADPFPPAARPSMSAAPSAQPASRRAHRSALQWVPIRSLAERHRERIVAHLVALPPRDRYLRFGHAASDEQIAQYVDSIEFARDEVFGIFNRRLELVAMAHLAYERAPQLDSHPAMVEFGVSVLPQARGRGYGARLFDHAVMHARNRGTETLFIHALSENTAMLKIARNAGAKVVRDGSESEAWLKLPPDTLGSQVEEMVETYAAEVNHRLKRHALQLEHWFDAVNEVRARFAKGLVVASE</sequence>
<dbReference type="Gene3D" id="3.40.630.30">
    <property type="match status" value="1"/>
</dbReference>
<dbReference type="Proteomes" id="UP000000366">
    <property type="component" value="Chromosome"/>
</dbReference>
<accession>A2SKM2</accession>
<dbReference type="STRING" id="420662.Mpe_A3158"/>
<dbReference type="AlphaFoldDB" id="A2SKM2"/>
<dbReference type="CDD" id="cd04301">
    <property type="entry name" value="NAT_SF"/>
    <property type="match status" value="1"/>
</dbReference>
<dbReference type="InterPro" id="IPR016181">
    <property type="entry name" value="Acyl_CoA_acyltransferase"/>
</dbReference>
<evidence type="ECO:0000313" key="3">
    <source>
        <dbReference type="EMBL" id="ABM96111.1"/>
    </source>
</evidence>
<keyword evidence="4" id="KW-1185">Reference proteome</keyword>
<dbReference type="eggNOG" id="COG0456">
    <property type="taxonomic scope" value="Bacteria"/>
</dbReference>
<feature type="region of interest" description="Disordered" evidence="1">
    <location>
        <begin position="1"/>
        <end position="25"/>
    </location>
</feature>
<dbReference type="PROSITE" id="PS51186">
    <property type="entry name" value="GNAT"/>
    <property type="match status" value="1"/>
</dbReference>
<dbReference type="InterPro" id="IPR000182">
    <property type="entry name" value="GNAT_dom"/>
</dbReference>
<reference evidence="3 4" key="1">
    <citation type="journal article" date="2007" name="J. Bacteriol.">
        <title>Whole-genome analysis of the methyl tert-butyl ether-degrading beta-proteobacterium Methylibium petroleiphilum PM1.</title>
        <authorList>
            <person name="Kane S.R."/>
            <person name="Chakicherla A.Y."/>
            <person name="Chain P.S.G."/>
            <person name="Schmidt R."/>
            <person name="Shin M.W."/>
            <person name="Legler T.C."/>
            <person name="Scow K.M."/>
            <person name="Larimer F.W."/>
            <person name="Lucas S.M."/>
            <person name="Richardson P.M."/>
            <person name="Hristova K.R."/>
        </authorList>
    </citation>
    <scope>NUCLEOTIDE SEQUENCE [LARGE SCALE GENOMIC DNA]</scope>
    <source>
        <strain evidence="4">ATCC BAA-1232 / LMG 22953 / PM1</strain>
    </source>
</reference>
<feature type="compositionally biased region" description="Low complexity" evidence="1">
    <location>
        <begin position="11"/>
        <end position="24"/>
    </location>
</feature>
<evidence type="ECO:0000313" key="4">
    <source>
        <dbReference type="Proteomes" id="UP000000366"/>
    </source>
</evidence>
<protein>
    <recommendedName>
        <fullName evidence="2">N-acetyltransferase domain-containing protein</fullName>
    </recommendedName>
</protein>
<name>A2SKM2_METPP</name>
<dbReference type="GO" id="GO:0016747">
    <property type="term" value="F:acyltransferase activity, transferring groups other than amino-acyl groups"/>
    <property type="evidence" value="ECO:0007669"/>
    <property type="project" value="InterPro"/>
</dbReference>